<proteinExistence type="predicted"/>
<dbReference type="InterPro" id="IPR006076">
    <property type="entry name" value="FAD-dep_OxRdtase"/>
</dbReference>
<evidence type="ECO:0000259" key="2">
    <source>
        <dbReference type="Pfam" id="PF01266"/>
    </source>
</evidence>
<dbReference type="PANTHER" id="PTHR13847:SF289">
    <property type="entry name" value="GLYCINE OXIDASE"/>
    <property type="match status" value="1"/>
</dbReference>
<dbReference type="OrthoDB" id="18526at2"/>
<organism evidence="3 4">
    <name type="scientific">Paraburkholderia lycopersici</name>
    <dbReference type="NCBI Taxonomy" id="416944"/>
    <lineage>
        <taxon>Bacteria</taxon>
        <taxon>Pseudomonadati</taxon>
        <taxon>Pseudomonadota</taxon>
        <taxon>Betaproteobacteria</taxon>
        <taxon>Burkholderiales</taxon>
        <taxon>Burkholderiaceae</taxon>
        <taxon>Paraburkholderia</taxon>
    </lineage>
</organism>
<sequence length="413" mass="45250">MENVVVIGAGIIGASAALRLAQRGMRVRIVDGAPPGTGCSFGNAGLIAVDHVAPLASPETIANLPRMLLRRDSPLRLHKRSLPRMAPWLLEFAAQAQRPRFRRNTRALASLVSGAAQAWRRLLDGHVPAELFRDIGSLYVFEQPVARATERAQLDLFERHGVRYVDLTADQVRRDYLPSLTPHVSHARYFPGMASVTNPQQVVERIFDAALAAGANFTNAAVETLRPLTDGRIDVTLNGETYVADKVLIAAGSRSAVLAQQLGARIPLTNERGYHVQLAAPSRDTLRVPVSFVERGFTCNPMTHGIRLAGTVELGARGEPDWRRADLLATQFHKLFPGESAPRIESRWYGERPTLPDYLPMIGEMRGARNVFLATGHQHLGLTLGPLTGELAAQLMAREAPAVDLAPFRIDRF</sequence>
<dbReference type="Proteomes" id="UP000198908">
    <property type="component" value="Unassembled WGS sequence"/>
</dbReference>
<dbReference type="Gene3D" id="3.30.9.10">
    <property type="entry name" value="D-Amino Acid Oxidase, subunit A, domain 2"/>
    <property type="match status" value="1"/>
</dbReference>
<evidence type="ECO:0000313" key="4">
    <source>
        <dbReference type="Proteomes" id="UP000198908"/>
    </source>
</evidence>
<accession>A0A1G6RJS5</accession>
<dbReference type="EMBL" id="FMYQ01000013">
    <property type="protein sequence ID" value="SDD04900.1"/>
    <property type="molecule type" value="Genomic_DNA"/>
</dbReference>
<keyword evidence="4" id="KW-1185">Reference proteome</keyword>
<dbReference type="STRING" id="416944.SAMN05421548_113155"/>
<dbReference type="Pfam" id="PF01266">
    <property type="entry name" value="DAO"/>
    <property type="match status" value="1"/>
</dbReference>
<evidence type="ECO:0000256" key="1">
    <source>
        <dbReference type="ARBA" id="ARBA00023002"/>
    </source>
</evidence>
<name>A0A1G6RJS5_9BURK</name>
<dbReference type="Gene3D" id="3.50.50.60">
    <property type="entry name" value="FAD/NAD(P)-binding domain"/>
    <property type="match status" value="2"/>
</dbReference>
<protein>
    <submittedName>
        <fullName evidence="3">D-amino-acid dehydrogenase</fullName>
    </submittedName>
</protein>
<dbReference type="PRINTS" id="PR00411">
    <property type="entry name" value="PNDRDTASEI"/>
</dbReference>
<dbReference type="GO" id="GO:0005737">
    <property type="term" value="C:cytoplasm"/>
    <property type="evidence" value="ECO:0007669"/>
    <property type="project" value="TreeGrafter"/>
</dbReference>
<reference evidence="4" key="1">
    <citation type="submission" date="2016-09" db="EMBL/GenBank/DDBJ databases">
        <authorList>
            <person name="Varghese N."/>
            <person name="Submissions S."/>
        </authorList>
    </citation>
    <scope>NUCLEOTIDE SEQUENCE [LARGE SCALE GENOMIC DNA]</scope>
    <source>
        <strain evidence="4">TNe-862</strain>
    </source>
</reference>
<keyword evidence="1" id="KW-0560">Oxidoreductase</keyword>
<dbReference type="PANTHER" id="PTHR13847">
    <property type="entry name" value="SARCOSINE DEHYDROGENASE-RELATED"/>
    <property type="match status" value="1"/>
</dbReference>
<evidence type="ECO:0000313" key="3">
    <source>
        <dbReference type="EMBL" id="SDD04900.1"/>
    </source>
</evidence>
<gene>
    <name evidence="3" type="ORF">SAMN05421548_113155</name>
</gene>
<dbReference type="SUPFAM" id="SSF51905">
    <property type="entry name" value="FAD/NAD(P)-binding domain"/>
    <property type="match status" value="1"/>
</dbReference>
<feature type="domain" description="FAD dependent oxidoreductase" evidence="2">
    <location>
        <begin position="4"/>
        <end position="395"/>
    </location>
</feature>
<dbReference type="AlphaFoldDB" id="A0A1G6RJS5"/>
<dbReference type="InterPro" id="IPR036188">
    <property type="entry name" value="FAD/NAD-bd_sf"/>
</dbReference>
<dbReference type="GO" id="GO:0016491">
    <property type="term" value="F:oxidoreductase activity"/>
    <property type="evidence" value="ECO:0007669"/>
    <property type="project" value="UniProtKB-KW"/>
</dbReference>
<dbReference type="RefSeq" id="WP_091998187.1">
    <property type="nucleotide sequence ID" value="NZ_FMYQ01000013.1"/>
</dbReference>
<dbReference type="SUPFAM" id="SSF54373">
    <property type="entry name" value="FAD-linked reductases, C-terminal domain"/>
    <property type="match status" value="1"/>
</dbReference>